<gene>
    <name evidence="3" type="ORF">GRI48_04815</name>
</gene>
<keyword evidence="4" id="KW-1185">Reference proteome</keyword>
<dbReference type="PANTHER" id="PTHR43777:SF1">
    <property type="entry name" value="MOLYBDENUM COFACTOR CYTIDYLYLTRANSFERASE"/>
    <property type="match status" value="1"/>
</dbReference>
<dbReference type="EMBL" id="WTYN01000001">
    <property type="protein sequence ID" value="MXO62331.1"/>
    <property type="molecule type" value="Genomic_DNA"/>
</dbReference>
<dbReference type="InterPro" id="IPR025877">
    <property type="entry name" value="MobA-like_NTP_Trfase"/>
</dbReference>
<evidence type="ECO:0000256" key="1">
    <source>
        <dbReference type="ARBA" id="ARBA00022842"/>
    </source>
</evidence>
<feature type="domain" description="MobA-like NTP transferase" evidence="2">
    <location>
        <begin position="9"/>
        <end position="155"/>
    </location>
</feature>
<dbReference type="OrthoDB" id="9779263at2"/>
<dbReference type="PANTHER" id="PTHR43777">
    <property type="entry name" value="MOLYBDENUM COFACTOR CYTIDYLYLTRANSFERASE"/>
    <property type="match status" value="1"/>
</dbReference>
<evidence type="ECO:0000313" key="3">
    <source>
        <dbReference type="EMBL" id="MXO62331.1"/>
    </source>
</evidence>
<dbReference type="AlphaFoldDB" id="A0A844YDT7"/>
<dbReference type="Pfam" id="PF12804">
    <property type="entry name" value="NTP_transf_3"/>
    <property type="match status" value="1"/>
</dbReference>
<dbReference type="RefSeq" id="WP_160672183.1">
    <property type="nucleotide sequence ID" value="NZ_WTYN01000001.1"/>
</dbReference>
<dbReference type="CDD" id="cd04182">
    <property type="entry name" value="GT_2_like_f"/>
    <property type="match status" value="1"/>
</dbReference>
<dbReference type="SUPFAM" id="SSF53448">
    <property type="entry name" value="Nucleotide-diphospho-sugar transferases"/>
    <property type="match status" value="1"/>
</dbReference>
<dbReference type="Gene3D" id="3.90.550.10">
    <property type="entry name" value="Spore Coat Polysaccharide Biosynthesis Protein SpsA, Chain A"/>
    <property type="match status" value="1"/>
</dbReference>
<reference evidence="3 4" key="1">
    <citation type="submission" date="2019-12" db="EMBL/GenBank/DDBJ databases">
        <title>Genomic-based taxomic classification of the family Erythrobacteraceae.</title>
        <authorList>
            <person name="Xu L."/>
        </authorList>
    </citation>
    <scope>NUCLEOTIDE SEQUENCE [LARGE SCALE GENOMIC DNA]</scope>
    <source>
        <strain evidence="3 4">MCCC 1A09965</strain>
    </source>
</reference>
<dbReference type="Proteomes" id="UP000445582">
    <property type="component" value="Unassembled WGS sequence"/>
</dbReference>
<keyword evidence="1" id="KW-0460">Magnesium</keyword>
<dbReference type="GO" id="GO:0016779">
    <property type="term" value="F:nucleotidyltransferase activity"/>
    <property type="evidence" value="ECO:0007669"/>
    <property type="project" value="UniProtKB-ARBA"/>
</dbReference>
<sequence length="184" mass="19423">MADRRVAVLLLGAGQARRFGGDKLVADFRGRPLWRWAADACTEAGFDEYCLVVGEDARFADVPAQWTLVPNRHAASGMASSIRCGVASVRQCDRVVIALADMPLVAPAHLRALAAGDDPVFTRQADGSAGVPAAFPARYFDRLLALEGDRGAASLSFADAALLDPPDAGMLADVDTPVDLSQLD</sequence>
<name>A0A844YDT7_9SPHN</name>
<evidence type="ECO:0000259" key="2">
    <source>
        <dbReference type="Pfam" id="PF12804"/>
    </source>
</evidence>
<comment type="caution">
    <text evidence="3">The sequence shown here is derived from an EMBL/GenBank/DDBJ whole genome shotgun (WGS) entry which is preliminary data.</text>
</comment>
<accession>A0A844YDT7</accession>
<dbReference type="InterPro" id="IPR029044">
    <property type="entry name" value="Nucleotide-diphossugar_trans"/>
</dbReference>
<keyword evidence="3" id="KW-0808">Transferase</keyword>
<evidence type="ECO:0000313" key="4">
    <source>
        <dbReference type="Proteomes" id="UP000445582"/>
    </source>
</evidence>
<protein>
    <submittedName>
        <fullName evidence="3">NTP transferase domain-containing protein</fullName>
    </submittedName>
</protein>
<organism evidence="3 4">
    <name type="scientific">Qipengyuania oceanensis</name>
    <dbReference type="NCBI Taxonomy" id="1463597"/>
    <lineage>
        <taxon>Bacteria</taxon>
        <taxon>Pseudomonadati</taxon>
        <taxon>Pseudomonadota</taxon>
        <taxon>Alphaproteobacteria</taxon>
        <taxon>Sphingomonadales</taxon>
        <taxon>Erythrobacteraceae</taxon>
        <taxon>Qipengyuania</taxon>
    </lineage>
</organism>
<proteinExistence type="predicted"/>